<dbReference type="PIRSF" id="PIRSF005261">
    <property type="entry name" value="Heat_shock_Hsp33"/>
    <property type="match status" value="1"/>
</dbReference>
<dbReference type="HAMAP" id="MF_00117">
    <property type="entry name" value="HslO"/>
    <property type="match status" value="1"/>
</dbReference>
<comment type="function">
    <text evidence="6">Redox regulated molecular chaperone. Protects both thermally unfolding and oxidatively damaged proteins from irreversible aggregation. Plays an important role in the bacterial defense system toward oxidative stress.</text>
</comment>
<dbReference type="InterPro" id="IPR016154">
    <property type="entry name" value="Heat_shock_Hsp33_C"/>
</dbReference>
<dbReference type="Gene3D" id="3.90.1280.10">
    <property type="entry name" value="HSP33 redox switch-like"/>
    <property type="match status" value="1"/>
</dbReference>
<evidence type="ECO:0000313" key="8">
    <source>
        <dbReference type="Proteomes" id="UP000256478"/>
    </source>
</evidence>
<dbReference type="PANTHER" id="PTHR30111">
    <property type="entry name" value="33 KDA CHAPERONIN"/>
    <property type="match status" value="1"/>
</dbReference>
<keyword evidence="3 6" id="KW-1015">Disulfide bond</keyword>
<dbReference type="GO" id="GO:0044183">
    <property type="term" value="F:protein folding chaperone"/>
    <property type="evidence" value="ECO:0007669"/>
    <property type="project" value="TreeGrafter"/>
</dbReference>
<dbReference type="NCBIfam" id="NF001033">
    <property type="entry name" value="PRK00114.1"/>
    <property type="match status" value="1"/>
</dbReference>
<feature type="disulfide bond" description="Redox-active" evidence="6">
    <location>
        <begin position="265"/>
        <end position="268"/>
    </location>
</feature>
<dbReference type="SUPFAM" id="SSF118352">
    <property type="entry name" value="HSP33 redox switch-like"/>
    <property type="match status" value="1"/>
</dbReference>
<feature type="disulfide bond" description="Redox-active" evidence="6">
    <location>
        <begin position="232"/>
        <end position="234"/>
    </location>
</feature>
<accession>A0A3E0TUX7</accession>
<evidence type="ECO:0000256" key="5">
    <source>
        <dbReference type="ARBA" id="ARBA00023284"/>
    </source>
</evidence>
<dbReference type="InterPro" id="IPR016153">
    <property type="entry name" value="Heat_shock_Hsp33_N"/>
</dbReference>
<dbReference type="Gene3D" id="3.55.30.10">
    <property type="entry name" value="Hsp33 domain"/>
    <property type="match status" value="1"/>
</dbReference>
<comment type="PTM">
    <text evidence="6">Under oxidizing conditions two disulfide bonds are formed involving the reactive cysteines. Under reducing conditions zinc is bound to the reactive cysteines and the protein is inactive.</text>
</comment>
<name>A0A3E0TUX7_9GAMM</name>
<evidence type="ECO:0000313" key="7">
    <source>
        <dbReference type="EMBL" id="REL28471.1"/>
    </source>
</evidence>
<dbReference type="SUPFAM" id="SSF64397">
    <property type="entry name" value="Hsp33 domain"/>
    <property type="match status" value="1"/>
</dbReference>
<dbReference type="Proteomes" id="UP000256478">
    <property type="component" value="Unassembled WGS sequence"/>
</dbReference>
<keyword evidence="5 6" id="KW-0676">Redox-active center</keyword>
<sequence>MPTQDVLNRYLFDDKHARGELVQIHQAYQDILANHDYPAGVKTLLGELLAATCLLTATLKFEGEIAVQLQGAGDAPINYIAINGNDQQEMRGVAKLQAETQATALHELIGKGIMVITIRPNKGEPYQGVVPLEQPTLAECLAHYFETSDQIPTTVWLFTDLAAQKAAGSLVQLLPDSDDKAKQHEDYEHLCHLTSTIKTEEIFNLPAQELLHRLYHEEAVRIFEPQQVTYRCSCSQEKCLNAITQLGSAEIKDILAEQGSISMTCDYCLTTYAFDEQQLSPYISEVKH</sequence>
<keyword evidence="1 6" id="KW-0963">Cytoplasm</keyword>
<proteinExistence type="inferred from homology"/>
<dbReference type="InterPro" id="IPR000397">
    <property type="entry name" value="Heat_shock_Hsp33"/>
</dbReference>
<protein>
    <recommendedName>
        <fullName evidence="6">33 kDa chaperonin</fullName>
    </recommendedName>
    <alternativeName>
        <fullName evidence="6">Heat shock protein 33 homolog</fullName>
        <shortName evidence="6">HSP33</shortName>
    </alternativeName>
</protein>
<evidence type="ECO:0000256" key="6">
    <source>
        <dbReference type="HAMAP-Rule" id="MF_00117"/>
    </source>
</evidence>
<dbReference type="Pfam" id="PF01430">
    <property type="entry name" value="HSP33"/>
    <property type="match status" value="1"/>
</dbReference>
<dbReference type="RefSeq" id="WP_116009505.1">
    <property type="nucleotide sequence ID" value="NZ_QUOU01000001.1"/>
</dbReference>
<dbReference type="OrthoDB" id="9793753at2"/>
<keyword evidence="4 6" id="KW-0143">Chaperone</keyword>
<dbReference type="GO" id="GO:0051082">
    <property type="term" value="F:unfolded protein binding"/>
    <property type="evidence" value="ECO:0007669"/>
    <property type="project" value="UniProtKB-UniRule"/>
</dbReference>
<dbReference type="InterPro" id="IPR023212">
    <property type="entry name" value="Hsp33_helix_hairpin_bin_dom_sf"/>
</dbReference>
<comment type="subcellular location">
    <subcellularLocation>
        <location evidence="6">Cytoplasm</location>
    </subcellularLocation>
</comment>
<keyword evidence="2 6" id="KW-0862">Zinc</keyword>
<evidence type="ECO:0000256" key="4">
    <source>
        <dbReference type="ARBA" id="ARBA00023186"/>
    </source>
</evidence>
<dbReference type="GO" id="GO:0042026">
    <property type="term" value="P:protein refolding"/>
    <property type="evidence" value="ECO:0007669"/>
    <property type="project" value="TreeGrafter"/>
</dbReference>
<dbReference type="AlphaFoldDB" id="A0A3E0TUX7"/>
<dbReference type="PANTHER" id="PTHR30111:SF1">
    <property type="entry name" value="33 KDA CHAPERONIN"/>
    <property type="match status" value="1"/>
</dbReference>
<gene>
    <name evidence="6 7" type="primary">hslO</name>
    <name evidence="7" type="ORF">DXX93_19125</name>
</gene>
<evidence type="ECO:0000256" key="1">
    <source>
        <dbReference type="ARBA" id="ARBA00022490"/>
    </source>
</evidence>
<evidence type="ECO:0000256" key="3">
    <source>
        <dbReference type="ARBA" id="ARBA00023157"/>
    </source>
</evidence>
<dbReference type="EMBL" id="QUOU01000001">
    <property type="protein sequence ID" value="REL28471.1"/>
    <property type="molecule type" value="Genomic_DNA"/>
</dbReference>
<dbReference type="GO" id="GO:0005737">
    <property type="term" value="C:cytoplasm"/>
    <property type="evidence" value="ECO:0007669"/>
    <property type="project" value="UniProtKB-SubCell"/>
</dbReference>
<organism evidence="7 8">
    <name type="scientific">Thalassotalea euphylliae</name>
    <dbReference type="NCBI Taxonomy" id="1655234"/>
    <lineage>
        <taxon>Bacteria</taxon>
        <taxon>Pseudomonadati</taxon>
        <taxon>Pseudomonadota</taxon>
        <taxon>Gammaproteobacteria</taxon>
        <taxon>Alteromonadales</taxon>
        <taxon>Colwelliaceae</taxon>
        <taxon>Thalassotalea</taxon>
    </lineage>
</organism>
<reference evidence="7 8" key="1">
    <citation type="submission" date="2018-08" db="EMBL/GenBank/DDBJ databases">
        <title>Thalassotalea euphylliae genome.</title>
        <authorList>
            <person name="Summers S."/>
            <person name="Rice S.A."/>
            <person name="Freckelton M.L."/>
            <person name="Nedved B.T."/>
            <person name="Hadfield M.G."/>
        </authorList>
    </citation>
    <scope>NUCLEOTIDE SEQUENCE [LARGE SCALE GENOMIC DNA]</scope>
    <source>
        <strain evidence="7 8">H1</strain>
    </source>
</reference>
<dbReference type="CDD" id="cd00498">
    <property type="entry name" value="Hsp33"/>
    <property type="match status" value="1"/>
</dbReference>
<evidence type="ECO:0000256" key="2">
    <source>
        <dbReference type="ARBA" id="ARBA00022833"/>
    </source>
</evidence>
<dbReference type="Gene3D" id="1.10.287.480">
    <property type="entry name" value="helix hairpin bin"/>
    <property type="match status" value="1"/>
</dbReference>
<comment type="similarity">
    <text evidence="6">Belongs to the HSP33 family.</text>
</comment>
<comment type="caution">
    <text evidence="7">The sequence shown here is derived from an EMBL/GenBank/DDBJ whole genome shotgun (WGS) entry which is preliminary data.</text>
</comment>